<gene>
    <name evidence="2" type="ORF">CLV25_101139</name>
</gene>
<reference evidence="2 3" key="1">
    <citation type="submission" date="2019-03" db="EMBL/GenBank/DDBJ databases">
        <title>Genomic Encyclopedia of Archaeal and Bacterial Type Strains, Phase II (KMG-II): from individual species to whole genera.</title>
        <authorList>
            <person name="Goeker M."/>
        </authorList>
    </citation>
    <scope>NUCLEOTIDE SEQUENCE [LARGE SCALE GENOMIC DNA]</scope>
    <source>
        <strain evidence="2 3">RL-C</strain>
    </source>
</reference>
<dbReference type="Pfam" id="PF00144">
    <property type="entry name" value="Beta-lactamase"/>
    <property type="match status" value="1"/>
</dbReference>
<feature type="domain" description="Beta-lactamase-related" evidence="1">
    <location>
        <begin position="17"/>
        <end position="379"/>
    </location>
</feature>
<organism evidence="2 3">
    <name type="scientific">Acetobacteroides hydrogenigenes</name>
    <dbReference type="NCBI Taxonomy" id="979970"/>
    <lineage>
        <taxon>Bacteria</taxon>
        <taxon>Pseudomonadati</taxon>
        <taxon>Bacteroidota</taxon>
        <taxon>Bacteroidia</taxon>
        <taxon>Bacteroidales</taxon>
        <taxon>Rikenellaceae</taxon>
        <taxon>Acetobacteroides</taxon>
    </lineage>
</organism>
<dbReference type="PANTHER" id="PTHR46825:SF9">
    <property type="entry name" value="BETA-LACTAMASE-RELATED DOMAIN-CONTAINING PROTEIN"/>
    <property type="match status" value="1"/>
</dbReference>
<name>A0A4V2RQU6_9BACT</name>
<protein>
    <submittedName>
        <fullName evidence="2">CubicO group peptidase (Beta-lactamase class C family)</fullName>
    </submittedName>
</protein>
<keyword evidence="3" id="KW-1185">Reference proteome</keyword>
<dbReference type="AlphaFoldDB" id="A0A4V2RQU6"/>
<dbReference type="InterPro" id="IPR012338">
    <property type="entry name" value="Beta-lactam/transpept-like"/>
</dbReference>
<proteinExistence type="predicted"/>
<dbReference type="PANTHER" id="PTHR46825">
    <property type="entry name" value="D-ALANYL-D-ALANINE-CARBOXYPEPTIDASE/ENDOPEPTIDASE AMPH"/>
    <property type="match status" value="1"/>
</dbReference>
<evidence type="ECO:0000259" key="1">
    <source>
        <dbReference type="Pfam" id="PF00144"/>
    </source>
</evidence>
<evidence type="ECO:0000313" key="2">
    <source>
        <dbReference type="EMBL" id="TCN72921.1"/>
    </source>
</evidence>
<dbReference type="EMBL" id="SLWB01000001">
    <property type="protein sequence ID" value="TCN72921.1"/>
    <property type="molecule type" value="Genomic_DNA"/>
</dbReference>
<accession>A0A4V2RQU6</accession>
<dbReference type="SUPFAM" id="SSF56601">
    <property type="entry name" value="beta-lactamase/transpeptidase-like"/>
    <property type="match status" value="1"/>
</dbReference>
<dbReference type="InterPro" id="IPR001466">
    <property type="entry name" value="Beta-lactam-related"/>
</dbReference>
<dbReference type="Gene3D" id="3.40.710.10">
    <property type="entry name" value="DD-peptidase/beta-lactamase superfamily"/>
    <property type="match status" value="1"/>
</dbReference>
<dbReference type="InterPro" id="IPR050491">
    <property type="entry name" value="AmpC-like"/>
</dbReference>
<comment type="caution">
    <text evidence="2">The sequence shown here is derived from an EMBL/GenBank/DDBJ whole genome shotgun (WGS) entry which is preliminary data.</text>
</comment>
<sequence>MVLAFLVGPLAGMAQLQSAIDSIVKKNQLMGISLLTYANGQITGTYHSGLRDYERNLPVTDSTMFRIASLSKLVTTTGLMVLYDQHRFKLDDDVSRYLGFTLRNPSFPEVPITFRMLMSHTASLNDGDGYDDFLGNIYSAAGAVPSVKELLLPGGRYYTPNMWLAHRPGSYFTYCNANFGIIAMLIERISGQRFDKYMRENILEPLGIAGGYNVADIGSIDNLAAIYRYKDGWKAQVDGYHGQRPNARNLSGYEVGTNGFLFGPQGGLRISALDLAKIMLLHLNGGTYSGKRLLKRSTIALMHKPQWRYNGTNGDTNGGLFQCWGLSVQLGTNTPKGDVAIEGIPLIGHAGDAYGLISGLYFDPKRGVGLVFMTNGTVSGAKPGAHSGYFALEEDIFRAVAPYFMSLK</sequence>
<evidence type="ECO:0000313" key="3">
    <source>
        <dbReference type="Proteomes" id="UP000294830"/>
    </source>
</evidence>
<dbReference type="Proteomes" id="UP000294830">
    <property type="component" value="Unassembled WGS sequence"/>
</dbReference>